<organism evidence="1 2">
    <name type="scientific">Linum trigynum</name>
    <dbReference type="NCBI Taxonomy" id="586398"/>
    <lineage>
        <taxon>Eukaryota</taxon>
        <taxon>Viridiplantae</taxon>
        <taxon>Streptophyta</taxon>
        <taxon>Embryophyta</taxon>
        <taxon>Tracheophyta</taxon>
        <taxon>Spermatophyta</taxon>
        <taxon>Magnoliopsida</taxon>
        <taxon>eudicotyledons</taxon>
        <taxon>Gunneridae</taxon>
        <taxon>Pentapetalae</taxon>
        <taxon>rosids</taxon>
        <taxon>fabids</taxon>
        <taxon>Malpighiales</taxon>
        <taxon>Linaceae</taxon>
        <taxon>Linum</taxon>
    </lineage>
</organism>
<name>A0AAV2GDW3_9ROSI</name>
<sequence length="93" mass="10713">MRISHHQFARQIEVTTSGERLGHQIGNLIFTRNMEKTKNAIPNQVSYVVKMKLNMLSTLVKHRVGGYLNSTCIFNIELERYLALNPEITKKPT</sequence>
<evidence type="ECO:0000313" key="1">
    <source>
        <dbReference type="EMBL" id="CAL1408354.1"/>
    </source>
</evidence>
<dbReference type="AlphaFoldDB" id="A0AAV2GDW3"/>
<evidence type="ECO:0000313" key="2">
    <source>
        <dbReference type="Proteomes" id="UP001497516"/>
    </source>
</evidence>
<reference evidence="1 2" key="1">
    <citation type="submission" date="2024-04" db="EMBL/GenBank/DDBJ databases">
        <authorList>
            <person name="Fracassetti M."/>
        </authorList>
    </citation>
    <scope>NUCLEOTIDE SEQUENCE [LARGE SCALE GENOMIC DNA]</scope>
</reference>
<accession>A0AAV2GDW3</accession>
<proteinExistence type="predicted"/>
<gene>
    <name evidence="1" type="ORF">LTRI10_LOCUS47956</name>
</gene>
<dbReference type="Proteomes" id="UP001497516">
    <property type="component" value="Chromosome 8"/>
</dbReference>
<protein>
    <submittedName>
        <fullName evidence="1">Uncharacterized protein</fullName>
    </submittedName>
</protein>
<keyword evidence="2" id="KW-1185">Reference proteome</keyword>
<dbReference type="EMBL" id="OZ034821">
    <property type="protein sequence ID" value="CAL1408354.1"/>
    <property type="molecule type" value="Genomic_DNA"/>
</dbReference>